<gene>
    <name evidence="3" type="primary">LOC108838608</name>
    <name evidence="4" type="synonym">LOC130494564</name>
</gene>
<evidence type="ECO:0000313" key="2">
    <source>
        <dbReference type="Proteomes" id="UP000504610"/>
    </source>
</evidence>
<dbReference type="OrthoDB" id="251770at2759"/>
<evidence type="ECO:0000313" key="4">
    <source>
        <dbReference type="RefSeq" id="XP_056848195.1"/>
    </source>
</evidence>
<dbReference type="PANTHER" id="PTHR13561">
    <property type="entry name" value="DNA REPLICATION REGULATOR DPB11-RELATED"/>
    <property type="match status" value="1"/>
</dbReference>
<reference evidence="3 4" key="2">
    <citation type="submission" date="2025-04" db="UniProtKB">
        <authorList>
            <consortium name="RefSeq"/>
        </authorList>
    </citation>
    <scope>IDENTIFICATION</scope>
    <source>
        <tissue evidence="3 4">Leaf</tissue>
    </source>
</reference>
<name>A0A6J0M5U8_RAPSA</name>
<dbReference type="CDD" id="cd00027">
    <property type="entry name" value="BRCT"/>
    <property type="match status" value="1"/>
</dbReference>
<dbReference type="Gene3D" id="3.40.50.10190">
    <property type="entry name" value="BRCT domain"/>
    <property type="match status" value="1"/>
</dbReference>
<reference evidence="2" key="1">
    <citation type="journal article" date="2019" name="Database">
        <title>The radish genome database (RadishGD): an integrated information resource for radish genomics.</title>
        <authorList>
            <person name="Yu H.J."/>
            <person name="Baek S."/>
            <person name="Lee Y.J."/>
            <person name="Cho A."/>
            <person name="Mun J.H."/>
        </authorList>
    </citation>
    <scope>NUCLEOTIDE SEQUENCE [LARGE SCALE GENOMIC DNA]</scope>
    <source>
        <strain evidence="2">cv. WK10039</strain>
    </source>
</reference>
<organism evidence="2 3">
    <name type="scientific">Raphanus sativus</name>
    <name type="common">Radish</name>
    <name type="synonym">Raphanus raphanistrum var. sativus</name>
    <dbReference type="NCBI Taxonomy" id="3726"/>
    <lineage>
        <taxon>Eukaryota</taxon>
        <taxon>Viridiplantae</taxon>
        <taxon>Streptophyta</taxon>
        <taxon>Embryophyta</taxon>
        <taxon>Tracheophyta</taxon>
        <taxon>Spermatophyta</taxon>
        <taxon>Magnoliopsida</taxon>
        <taxon>eudicotyledons</taxon>
        <taxon>Gunneridae</taxon>
        <taxon>Pentapetalae</taxon>
        <taxon>rosids</taxon>
        <taxon>malvids</taxon>
        <taxon>Brassicales</taxon>
        <taxon>Brassicaceae</taxon>
        <taxon>Brassiceae</taxon>
        <taxon>Raphanus</taxon>
    </lineage>
</organism>
<dbReference type="GeneID" id="108838608"/>
<dbReference type="AlphaFoldDB" id="A0A6J0M5U8"/>
<evidence type="ECO:0000256" key="1">
    <source>
        <dbReference type="ARBA" id="ARBA00022737"/>
    </source>
</evidence>
<protein>
    <submittedName>
        <fullName evidence="3">Uncharacterized protein LOC108838608</fullName>
    </submittedName>
    <submittedName>
        <fullName evidence="4">Uncharacterized protein LOC130494564</fullName>
    </submittedName>
</protein>
<accession>A0A6J0M5U8</accession>
<dbReference type="PANTHER" id="PTHR13561:SF20">
    <property type="entry name" value="DNA TOPOISOMERASE 2-BINDING PROTEIN 1"/>
    <property type="match status" value="1"/>
</dbReference>
<evidence type="ECO:0000313" key="3">
    <source>
        <dbReference type="RefSeq" id="XP_018467016.1"/>
    </source>
</evidence>
<dbReference type="RefSeq" id="XP_056848195.1">
    <property type="nucleotide sequence ID" value="XM_056992215.1"/>
</dbReference>
<dbReference type="KEGG" id="rsz:108838608"/>
<keyword evidence="1" id="KW-0677">Repeat</keyword>
<dbReference type="Proteomes" id="UP000504610">
    <property type="component" value="Chromosome 8"/>
</dbReference>
<dbReference type="GO" id="GO:0007095">
    <property type="term" value="P:mitotic G2 DNA damage checkpoint signaling"/>
    <property type="evidence" value="ECO:0007669"/>
    <property type="project" value="TreeGrafter"/>
</dbReference>
<dbReference type="GO" id="GO:0033314">
    <property type="term" value="P:mitotic DNA replication checkpoint signaling"/>
    <property type="evidence" value="ECO:0007669"/>
    <property type="project" value="TreeGrafter"/>
</dbReference>
<dbReference type="RefSeq" id="XP_018467016.1">
    <property type="nucleotide sequence ID" value="XM_018611514.2"/>
</dbReference>
<sequence length="118" mass="13258">MDGLKVLASGFQIDEKVKIEKLVPSMEGVLVSRTSSDVNFVIVKNVLAAKYKYIGDFLRTEAFEREERFTMQYAALVKHLSFSQKLFWISLLPLMTNVGPVCSEEASCCTELVTSVLE</sequence>
<proteinExistence type="predicted"/>
<dbReference type="GO" id="GO:0006270">
    <property type="term" value="P:DNA replication initiation"/>
    <property type="evidence" value="ECO:0007669"/>
    <property type="project" value="TreeGrafter"/>
</dbReference>
<keyword evidence="2" id="KW-1185">Reference proteome</keyword>
<dbReference type="KEGG" id="rsz:130494564"/>
<dbReference type="InterPro" id="IPR036420">
    <property type="entry name" value="BRCT_dom_sf"/>
</dbReference>